<dbReference type="EMBL" id="HE796960">
    <property type="protein sequence ID" value="CCM00028.1"/>
    <property type="molecule type" value="Genomic_DNA"/>
</dbReference>
<evidence type="ECO:0000256" key="1">
    <source>
        <dbReference type="SAM" id="MobiDB-lite"/>
    </source>
</evidence>
<dbReference type="Gene3D" id="3.20.20.140">
    <property type="entry name" value="Metal-dependent hydrolases"/>
    <property type="match status" value="1"/>
</dbReference>
<evidence type="ECO:0008006" key="4">
    <source>
        <dbReference type="Google" id="ProtNLM"/>
    </source>
</evidence>
<dbReference type="InterPro" id="IPR053044">
    <property type="entry name" value="Metallo-hydrolase/TatD-type"/>
</dbReference>
<protein>
    <recommendedName>
        <fullName evidence="4">Metallo-dependent hydrolase</fullName>
    </recommendedName>
</protein>
<gene>
    <name evidence="2" type="ORF">FIBRA_02054</name>
</gene>
<dbReference type="HOGENOM" id="CLU_031506_3_2_1"/>
<dbReference type="InParanoid" id="J4G1B8"/>
<reference evidence="2 3" key="1">
    <citation type="journal article" date="2012" name="Appl. Environ. Microbiol.">
        <title>Short-read sequencing for genomic analysis of the brown rot fungus Fibroporia radiculosa.</title>
        <authorList>
            <person name="Tang J.D."/>
            <person name="Perkins A.D."/>
            <person name="Sonstegard T.S."/>
            <person name="Schroeder S.G."/>
            <person name="Burgess S.C."/>
            <person name="Diehl S.V."/>
        </authorList>
    </citation>
    <scope>NUCLEOTIDE SEQUENCE [LARGE SCALE GENOMIC DNA]</scope>
    <source>
        <strain evidence="2 3">TFFH 294</strain>
    </source>
</reference>
<proteinExistence type="predicted"/>
<dbReference type="RefSeq" id="XP_012179311.1">
    <property type="nucleotide sequence ID" value="XM_012323921.1"/>
</dbReference>
<keyword evidence="3" id="KW-1185">Reference proteome</keyword>
<sequence>MDALHPLPHPSVLAHVVDAHCHPTDSPLSPAVLSGLPHRICAMATRASDQPLVRSLAEQFPDKVIPCFGYHPWFIHWISLAPPNALPAKDVHYQTLLLPLSEPEHAPLLPAFHRLLPLLPDPVSLATIVEDLRTNLSAFPHAMLGEVGLDRAFRIPFERPAVPPYASSPAPSHPPGHSHDAPEPRRELSPFTTPLAHQVAVLEAQLALAVVLRRNVSMHAVKAQQATLALLARMRAAHGSAWTALSVDMHSCGLSALGWAEIERVHPNVFLSLSTAINARSPAHVALLRAVHPARLLVESDFHDVAYSAACTWDMLARAATARGWWLEESGAEVEAGRMLRAGHGDDGQAMAKAEEGWGAVRRIAENWRVFERGGHTVLPGVKKKRDKKKLLLDSSEEESGGE</sequence>
<evidence type="ECO:0000313" key="2">
    <source>
        <dbReference type="EMBL" id="CCM00028.1"/>
    </source>
</evidence>
<dbReference type="GO" id="GO:0016788">
    <property type="term" value="F:hydrolase activity, acting on ester bonds"/>
    <property type="evidence" value="ECO:0007669"/>
    <property type="project" value="InterPro"/>
</dbReference>
<dbReference type="GeneID" id="24094939"/>
<dbReference type="InterPro" id="IPR032466">
    <property type="entry name" value="Metal_Hydrolase"/>
</dbReference>
<accession>J4G1B8</accession>
<dbReference type="AlphaFoldDB" id="J4G1B8"/>
<dbReference type="Proteomes" id="UP000006352">
    <property type="component" value="Unassembled WGS sequence"/>
</dbReference>
<dbReference type="InterPro" id="IPR001130">
    <property type="entry name" value="TatD-like"/>
</dbReference>
<feature type="region of interest" description="Disordered" evidence="1">
    <location>
        <begin position="164"/>
        <end position="189"/>
    </location>
</feature>
<dbReference type="PANTHER" id="PTHR47345">
    <property type="entry name" value="CUT9-INTERACTING PROTEIN SCN1"/>
    <property type="match status" value="1"/>
</dbReference>
<name>J4G1B8_9APHY</name>
<evidence type="ECO:0000313" key="3">
    <source>
        <dbReference type="Proteomes" id="UP000006352"/>
    </source>
</evidence>
<feature type="compositionally biased region" description="Basic and acidic residues" evidence="1">
    <location>
        <begin position="177"/>
        <end position="188"/>
    </location>
</feature>
<dbReference type="SUPFAM" id="SSF51556">
    <property type="entry name" value="Metallo-dependent hydrolases"/>
    <property type="match status" value="1"/>
</dbReference>
<dbReference type="OrthoDB" id="413993at2759"/>
<dbReference type="Pfam" id="PF01026">
    <property type="entry name" value="TatD_DNase"/>
    <property type="match status" value="1"/>
</dbReference>
<organism evidence="2 3">
    <name type="scientific">Fibroporia radiculosa</name>
    <dbReference type="NCBI Taxonomy" id="599839"/>
    <lineage>
        <taxon>Eukaryota</taxon>
        <taxon>Fungi</taxon>
        <taxon>Dikarya</taxon>
        <taxon>Basidiomycota</taxon>
        <taxon>Agaricomycotina</taxon>
        <taxon>Agaricomycetes</taxon>
        <taxon>Polyporales</taxon>
        <taxon>Fibroporiaceae</taxon>
        <taxon>Fibroporia</taxon>
    </lineage>
</organism>
<dbReference type="FunCoup" id="J4G1B8">
    <property type="interactions" value="15"/>
</dbReference>
<dbReference type="PANTHER" id="PTHR47345:SF1">
    <property type="entry name" value="CUT9-INTERACTING PROTEIN SCN1"/>
    <property type="match status" value="1"/>
</dbReference>